<evidence type="ECO:0000313" key="2">
    <source>
        <dbReference type="EMBL" id="CAA9572572.1"/>
    </source>
</evidence>
<keyword evidence="1" id="KW-0472">Membrane</keyword>
<organism evidence="2">
    <name type="scientific">uncultured Thermomicrobiales bacterium</name>
    <dbReference type="NCBI Taxonomy" id="1645740"/>
    <lineage>
        <taxon>Bacteria</taxon>
        <taxon>Pseudomonadati</taxon>
        <taxon>Thermomicrobiota</taxon>
        <taxon>Thermomicrobia</taxon>
        <taxon>Thermomicrobiales</taxon>
        <taxon>environmental samples</taxon>
    </lineage>
</organism>
<keyword evidence="1" id="KW-0812">Transmembrane</keyword>
<feature type="transmembrane region" description="Helical" evidence="1">
    <location>
        <begin position="43"/>
        <end position="71"/>
    </location>
</feature>
<sequence length="335" mass="36711">MGFSPFILISLFYVLIGVRSIYRLSRSWQTVWDDRFTPSDRALVDEAAFFILIPIAVALHELGHAVAIWTLGGEVLDFGYYGFAGYVAYDPFNFSAVQQTIVAAAGTFVNLALCLLGLAVAFLWRPPLRAPINELLLQFVFLSGINAFIVYPVLDVASGLNGDWRQMYESGVPWLTALLVAMQTAVIFAGYWLLTNDVARARIASLTAIPSGFERGLLGGIRPGKVDRATFSPSERALHDASDRVASGWPEQVRTDVQRFDGGTALVLQWNVGGRPRAVAARTLASGRTDILGLSMIGTKQESPPRLLHRWPTLPSVDELTLGIRLAMEAVDREG</sequence>
<protein>
    <recommendedName>
        <fullName evidence="3">Peptidase M50 domain-containing protein</fullName>
    </recommendedName>
</protein>
<gene>
    <name evidence="2" type="ORF">AVDCRST_MAG87-2568</name>
</gene>
<evidence type="ECO:0008006" key="3">
    <source>
        <dbReference type="Google" id="ProtNLM"/>
    </source>
</evidence>
<feature type="transmembrane region" description="Helical" evidence="1">
    <location>
        <begin position="135"/>
        <end position="154"/>
    </location>
</feature>
<evidence type="ECO:0000256" key="1">
    <source>
        <dbReference type="SAM" id="Phobius"/>
    </source>
</evidence>
<name>A0A6J4VDJ2_9BACT</name>
<keyword evidence="1" id="KW-1133">Transmembrane helix</keyword>
<dbReference type="AlphaFoldDB" id="A0A6J4VDJ2"/>
<accession>A0A6J4VDJ2</accession>
<proteinExistence type="predicted"/>
<reference evidence="2" key="1">
    <citation type="submission" date="2020-02" db="EMBL/GenBank/DDBJ databases">
        <authorList>
            <person name="Meier V. D."/>
        </authorList>
    </citation>
    <scope>NUCLEOTIDE SEQUENCE</scope>
    <source>
        <strain evidence="2">AVDCRST_MAG87</strain>
    </source>
</reference>
<feature type="transmembrane region" description="Helical" evidence="1">
    <location>
        <begin position="6"/>
        <end position="22"/>
    </location>
</feature>
<feature type="transmembrane region" description="Helical" evidence="1">
    <location>
        <begin position="101"/>
        <end position="123"/>
    </location>
</feature>
<dbReference type="EMBL" id="CADCWJ010000561">
    <property type="protein sequence ID" value="CAA9572572.1"/>
    <property type="molecule type" value="Genomic_DNA"/>
</dbReference>
<feature type="transmembrane region" description="Helical" evidence="1">
    <location>
        <begin position="174"/>
        <end position="194"/>
    </location>
</feature>